<name>A0A165QPE2_9AGAM</name>
<evidence type="ECO:0000313" key="3">
    <source>
        <dbReference type="Proteomes" id="UP000076761"/>
    </source>
</evidence>
<reference evidence="2 3" key="1">
    <citation type="journal article" date="2016" name="Mol. Biol. Evol.">
        <title>Comparative Genomics of Early-Diverging Mushroom-Forming Fungi Provides Insights into the Origins of Lignocellulose Decay Capabilities.</title>
        <authorList>
            <person name="Nagy L.G."/>
            <person name="Riley R."/>
            <person name="Tritt A."/>
            <person name="Adam C."/>
            <person name="Daum C."/>
            <person name="Floudas D."/>
            <person name="Sun H."/>
            <person name="Yadav J.S."/>
            <person name="Pangilinan J."/>
            <person name="Larsson K.H."/>
            <person name="Matsuura K."/>
            <person name="Barry K."/>
            <person name="Labutti K."/>
            <person name="Kuo R."/>
            <person name="Ohm R.A."/>
            <person name="Bhattacharya S.S."/>
            <person name="Shirouzu T."/>
            <person name="Yoshinaga Y."/>
            <person name="Martin F.M."/>
            <person name="Grigoriev I.V."/>
            <person name="Hibbett D.S."/>
        </authorList>
    </citation>
    <scope>NUCLEOTIDE SEQUENCE [LARGE SCALE GENOMIC DNA]</scope>
    <source>
        <strain evidence="2 3">HHB14362 ss-1</strain>
    </source>
</reference>
<protein>
    <submittedName>
        <fullName evidence="2">Uncharacterized protein</fullName>
    </submittedName>
</protein>
<dbReference type="InParanoid" id="A0A165QPE2"/>
<sequence>MAAASKTNGVEHTDLSETAPPKELQADIALLASFLSVSRQSTDDLSDADIAELLRQLETATGVAQGVESRLDSILDSLDDLLETIGSRDVDGDASAADAKHDDRAKRADANATKE</sequence>
<proteinExistence type="predicted"/>
<accession>A0A165QPE2</accession>
<keyword evidence="3" id="KW-1185">Reference proteome</keyword>
<dbReference type="OrthoDB" id="2595043at2759"/>
<feature type="region of interest" description="Disordered" evidence="1">
    <location>
        <begin position="86"/>
        <end position="115"/>
    </location>
</feature>
<organism evidence="2 3">
    <name type="scientific">Neolentinus lepideus HHB14362 ss-1</name>
    <dbReference type="NCBI Taxonomy" id="1314782"/>
    <lineage>
        <taxon>Eukaryota</taxon>
        <taxon>Fungi</taxon>
        <taxon>Dikarya</taxon>
        <taxon>Basidiomycota</taxon>
        <taxon>Agaricomycotina</taxon>
        <taxon>Agaricomycetes</taxon>
        <taxon>Gloeophyllales</taxon>
        <taxon>Gloeophyllaceae</taxon>
        <taxon>Neolentinus</taxon>
    </lineage>
</organism>
<evidence type="ECO:0000313" key="2">
    <source>
        <dbReference type="EMBL" id="KZT22700.1"/>
    </source>
</evidence>
<dbReference type="AlphaFoldDB" id="A0A165QPE2"/>
<dbReference type="EMBL" id="KV425593">
    <property type="protein sequence ID" value="KZT22700.1"/>
    <property type="molecule type" value="Genomic_DNA"/>
</dbReference>
<feature type="compositionally biased region" description="Basic and acidic residues" evidence="1">
    <location>
        <begin position="98"/>
        <end position="115"/>
    </location>
</feature>
<evidence type="ECO:0000256" key="1">
    <source>
        <dbReference type="SAM" id="MobiDB-lite"/>
    </source>
</evidence>
<gene>
    <name evidence="2" type="ORF">NEOLEDRAFT_1180775</name>
</gene>
<dbReference type="Proteomes" id="UP000076761">
    <property type="component" value="Unassembled WGS sequence"/>
</dbReference>
<feature type="region of interest" description="Disordered" evidence="1">
    <location>
        <begin position="1"/>
        <end position="21"/>
    </location>
</feature>